<evidence type="ECO:0000313" key="1">
    <source>
        <dbReference type="EMBL" id="WDR03654.1"/>
    </source>
</evidence>
<reference evidence="1 2" key="1">
    <citation type="submission" date="2023-02" db="EMBL/GenBank/DDBJ databases">
        <title>Devosia algicola sp. nov., isolated from the phycosphere of marine algae.</title>
        <authorList>
            <person name="Kim J.M."/>
            <person name="Lee J.K."/>
            <person name="Choi B.J."/>
            <person name="Bayburt H."/>
            <person name="Jeon C.O."/>
        </authorList>
    </citation>
    <scope>NUCLEOTIDE SEQUENCE [LARGE SCALE GENOMIC DNA]</scope>
    <source>
        <strain evidence="1 2">G20-9</strain>
    </source>
</reference>
<proteinExistence type="predicted"/>
<dbReference type="RefSeq" id="WP_282220044.1">
    <property type="nucleotide sequence ID" value="NZ_CP118246.1"/>
</dbReference>
<dbReference type="Proteomes" id="UP001220530">
    <property type="component" value="Chromosome"/>
</dbReference>
<dbReference type="EMBL" id="CP118246">
    <property type="protein sequence ID" value="WDR03654.1"/>
    <property type="molecule type" value="Genomic_DNA"/>
</dbReference>
<organism evidence="1 2">
    <name type="scientific">Devosia algicola</name>
    <dbReference type="NCBI Taxonomy" id="3026418"/>
    <lineage>
        <taxon>Bacteria</taxon>
        <taxon>Pseudomonadati</taxon>
        <taxon>Pseudomonadota</taxon>
        <taxon>Alphaproteobacteria</taxon>
        <taxon>Hyphomicrobiales</taxon>
        <taxon>Devosiaceae</taxon>
        <taxon>Devosia</taxon>
    </lineage>
</organism>
<sequence>MAVTNRPPADILHRLRFFADAIDDVPIRDLEAILREAADHIAEVRKMAGMNNPADISSMTPHGNA</sequence>
<gene>
    <name evidence="1" type="ORF">PSQ19_06175</name>
</gene>
<evidence type="ECO:0000313" key="2">
    <source>
        <dbReference type="Proteomes" id="UP001220530"/>
    </source>
</evidence>
<protein>
    <submittedName>
        <fullName evidence="1">Uncharacterized protein</fullName>
    </submittedName>
</protein>
<accession>A0ABY7YRK8</accession>
<name>A0ABY7YRK8_9HYPH</name>
<keyword evidence="2" id="KW-1185">Reference proteome</keyword>